<evidence type="ECO:0000313" key="2">
    <source>
        <dbReference type="Proteomes" id="UP000518266"/>
    </source>
</evidence>
<reference evidence="1 2" key="1">
    <citation type="submission" date="2020-03" db="EMBL/GenBank/DDBJ databases">
        <title>Dissostichus mawsoni Genome sequencing and assembly.</title>
        <authorList>
            <person name="Park H."/>
        </authorList>
    </citation>
    <scope>NUCLEOTIDE SEQUENCE [LARGE SCALE GENOMIC DNA]</scope>
    <source>
        <strain evidence="1">DM0001</strain>
        <tissue evidence="1">Muscle</tissue>
    </source>
</reference>
<proteinExistence type="predicted"/>
<name>A0A7J5YXU8_DISMA</name>
<comment type="caution">
    <text evidence="1">The sequence shown here is derived from an EMBL/GenBank/DDBJ whole genome shotgun (WGS) entry which is preliminary data.</text>
</comment>
<protein>
    <submittedName>
        <fullName evidence="1">Uncharacterized protein</fullName>
    </submittedName>
</protein>
<accession>A0A7J5YXU8</accession>
<dbReference type="AlphaFoldDB" id="A0A7J5YXU8"/>
<sequence>MVAVVDAQFDSTAPSILTTCIFSSSTSFCSCSSFFISSTICCSFSCSRMSFSWGIWKDWKVGVQLEVTMCVSNDGVSGFPPSWWSGGGRRGLAGLLAYGWRASCLDEEQTVRRRKMEELETP</sequence>
<organism evidence="1 2">
    <name type="scientific">Dissostichus mawsoni</name>
    <name type="common">Antarctic cod</name>
    <dbReference type="NCBI Taxonomy" id="36200"/>
    <lineage>
        <taxon>Eukaryota</taxon>
        <taxon>Metazoa</taxon>
        <taxon>Chordata</taxon>
        <taxon>Craniata</taxon>
        <taxon>Vertebrata</taxon>
        <taxon>Euteleostomi</taxon>
        <taxon>Actinopterygii</taxon>
        <taxon>Neopterygii</taxon>
        <taxon>Teleostei</taxon>
        <taxon>Neoteleostei</taxon>
        <taxon>Acanthomorphata</taxon>
        <taxon>Eupercaria</taxon>
        <taxon>Perciformes</taxon>
        <taxon>Notothenioidei</taxon>
        <taxon>Nototheniidae</taxon>
        <taxon>Dissostichus</taxon>
    </lineage>
</organism>
<keyword evidence="2" id="KW-1185">Reference proteome</keyword>
<gene>
    <name evidence="1" type="ORF">F7725_014005</name>
</gene>
<evidence type="ECO:0000313" key="1">
    <source>
        <dbReference type="EMBL" id="KAF3853317.1"/>
    </source>
</evidence>
<dbReference type="Proteomes" id="UP000518266">
    <property type="component" value="Unassembled WGS sequence"/>
</dbReference>
<dbReference type="EMBL" id="JAAKFY010000008">
    <property type="protein sequence ID" value="KAF3853317.1"/>
    <property type="molecule type" value="Genomic_DNA"/>
</dbReference>